<protein>
    <submittedName>
        <fullName evidence="1">Uncharacterized protein</fullName>
    </submittedName>
</protein>
<name>A0A395UJ28_PHOVU</name>
<proteinExistence type="predicted"/>
<sequence>MYARPVTLHIIKLLYINAMRRFMFTCAGTPLALPYQEFTKGMNPLAPPVRKGSVACPEQGVFREGPSHEKK</sequence>
<gene>
    <name evidence="1" type="ORF">DWY53_22115</name>
</gene>
<evidence type="ECO:0000313" key="1">
    <source>
        <dbReference type="EMBL" id="RGR31092.1"/>
    </source>
</evidence>
<dbReference type="Proteomes" id="UP000266497">
    <property type="component" value="Unassembled WGS sequence"/>
</dbReference>
<reference evidence="1 2" key="1">
    <citation type="submission" date="2018-08" db="EMBL/GenBank/DDBJ databases">
        <title>A genome reference for cultivated species of the human gut microbiota.</title>
        <authorList>
            <person name="Zou Y."/>
            <person name="Xue W."/>
            <person name="Luo G."/>
        </authorList>
    </citation>
    <scope>NUCLEOTIDE SEQUENCE [LARGE SCALE GENOMIC DNA]</scope>
    <source>
        <strain evidence="1 2">AF25-30LB</strain>
    </source>
</reference>
<dbReference type="AlphaFoldDB" id="A0A395UJ28"/>
<dbReference type="EMBL" id="QRUD01000109">
    <property type="protein sequence ID" value="RGR31092.1"/>
    <property type="molecule type" value="Genomic_DNA"/>
</dbReference>
<comment type="caution">
    <text evidence="1">The sequence shown here is derived from an EMBL/GenBank/DDBJ whole genome shotgun (WGS) entry which is preliminary data.</text>
</comment>
<organism evidence="1 2">
    <name type="scientific">Phocaeicola vulgatus</name>
    <name type="common">Bacteroides vulgatus</name>
    <dbReference type="NCBI Taxonomy" id="821"/>
    <lineage>
        <taxon>Bacteria</taxon>
        <taxon>Pseudomonadati</taxon>
        <taxon>Bacteroidota</taxon>
        <taxon>Bacteroidia</taxon>
        <taxon>Bacteroidales</taxon>
        <taxon>Bacteroidaceae</taxon>
        <taxon>Phocaeicola</taxon>
    </lineage>
</organism>
<accession>A0A395UJ28</accession>
<evidence type="ECO:0000313" key="2">
    <source>
        <dbReference type="Proteomes" id="UP000266497"/>
    </source>
</evidence>